<proteinExistence type="predicted"/>
<keyword evidence="3" id="KW-1185">Reference proteome</keyword>
<gene>
    <name evidence="2" type="ORF">Tco_1003693</name>
</gene>
<name>A0ABQ5FA18_9ASTR</name>
<comment type="caution">
    <text evidence="2">The sequence shown here is derived from an EMBL/GenBank/DDBJ whole genome shotgun (WGS) entry which is preliminary data.</text>
</comment>
<evidence type="ECO:0000313" key="2">
    <source>
        <dbReference type="EMBL" id="GJT60160.1"/>
    </source>
</evidence>
<organism evidence="2 3">
    <name type="scientific">Tanacetum coccineum</name>
    <dbReference type="NCBI Taxonomy" id="301880"/>
    <lineage>
        <taxon>Eukaryota</taxon>
        <taxon>Viridiplantae</taxon>
        <taxon>Streptophyta</taxon>
        <taxon>Embryophyta</taxon>
        <taxon>Tracheophyta</taxon>
        <taxon>Spermatophyta</taxon>
        <taxon>Magnoliopsida</taxon>
        <taxon>eudicotyledons</taxon>
        <taxon>Gunneridae</taxon>
        <taxon>Pentapetalae</taxon>
        <taxon>asterids</taxon>
        <taxon>campanulids</taxon>
        <taxon>Asterales</taxon>
        <taxon>Asteraceae</taxon>
        <taxon>Asteroideae</taxon>
        <taxon>Anthemideae</taxon>
        <taxon>Anthemidinae</taxon>
        <taxon>Tanacetum</taxon>
    </lineage>
</organism>
<evidence type="ECO:0000313" key="3">
    <source>
        <dbReference type="Proteomes" id="UP001151760"/>
    </source>
</evidence>
<feature type="region of interest" description="Disordered" evidence="1">
    <location>
        <begin position="17"/>
        <end position="44"/>
    </location>
</feature>
<feature type="compositionally biased region" description="Polar residues" evidence="1">
    <location>
        <begin position="18"/>
        <end position="38"/>
    </location>
</feature>
<sequence length="126" mass="13958">MDGRTSPLFSMGTHRTIIKSSNGDTPFSLTNEMNQPHPSRNRMPTLEGQRVDLVQNDEALPAVQEALKTRRLGITATTCNRAEDTEKLGPTMEGPYKVTEALGKGAYKLRGRDGKQLIADLEYQQP</sequence>
<evidence type="ECO:0000256" key="1">
    <source>
        <dbReference type="SAM" id="MobiDB-lite"/>
    </source>
</evidence>
<protein>
    <submittedName>
        <fullName evidence="2">Uncharacterized protein</fullName>
    </submittedName>
</protein>
<reference evidence="2" key="2">
    <citation type="submission" date="2022-01" db="EMBL/GenBank/DDBJ databases">
        <authorList>
            <person name="Yamashiro T."/>
            <person name="Shiraishi A."/>
            <person name="Satake H."/>
            <person name="Nakayama K."/>
        </authorList>
    </citation>
    <scope>NUCLEOTIDE SEQUENCE</scope>
</reference>
<dbReference type="Proteomes" id="UP001151760">
    <property type="component" value="Unassembled WGS sequence"/>
</dbReference>
<accession>A0ABQ5FA18</accession>
<dbReference type="EMBL" id="BQNB010017173">
    <property type="protein sequence ID" value="GJT60160.1"/>
    <property type="molecule type" value="Genomic_DNA"/>
</dbReference>
<reference evidence="2" key="1">
    <citation type="journal article" date="2022" name="Int. J. Mol. Sci.">
        <title>Draft Genome of Tanacetum Coccineum: Genomic Comparison of Closely Related Tanacetum-Family Plants.</title>
        <authorList>
            <person name="Yamashiro T."/>
            <person name="Shiraishi A."/>
            <person name="Nakayama K."/>
            <person name="Satake H."/>
        </authorList>
    </citation>
    <scope>NUCLEOTIDE SEQUENCE</scope>
</reference>